<keyword evidence="1" id="KW-1133">Transmembrane helix</keyword>
<accession>A0A4S4FXR5</accession>
<keyword evidence="1" id="KW-0472">Membrane</keyword>
<evidence type="ECO:0000313" key="2">
    <source>
        <dbReference type="EMBL" id="THG34496.1"/>
    </source>
</evidence>
<evidence type="ECO:0000313" key="3">
    <source>
        <dbReference type="Proteomes" id="UP000307380"/>
    </source>
</evidence>
<comment type="caution">
    <text evidence="2">The sequence shown here is derived from an EMBL/GenBank/DDBJ whole genome shotgun (WGS) entry which is preliminary data.</text>
</comment>
<feature type="transmembrane region" description="Helical" evidence="1">
    <location>
        <begin position="55"/>
        <end position="76"/>
    </location>
</feature>
<protein>
    <recommendedName>
        <fullName evidence="4">Pr6Pr family membrane protein</fullName>
    </recommendedName>
</protein>
<feature type="transmembrane region" description="Helical" evidence="1">
    <location>
        <begin position="126"/>
        <end position="144"/>
    </location>
</feature>
<gene>
    <name evidence="2" type="ORF">E6C70_09565</name>
</gene>
<evidence type="ECO:0000256" key="1">
    <source>
        <dbReference type="SAM" id="Phobius"/>
    </source>
</evidence>
<feature type="transmembrane region" description="Helical" evidence="1">
    <location>
        <begin position="196"/>
        <end position="217"/>
    </location>
</feature>
<dbReference type="NCBIfam" id="NF038065">
    <property type="entry name" value="Pr6Pr"/>
    <property type="match status" value="1"/>
</dbReference>
<evidence type="ECO:0008006" key="4">
    <source>
        <dbReference type="Google" id="ProtNLM"/>
    </source>
</evidence>
<dbReference type="InterPro" id="IPR049713">
    <property type="entry name" value="Pr6Pr-like"/>
</dbReference>
<dbReference type="OrthoDB" id="9809977at2"/>
<name>A0A4S4FXR5_9MICO</name>
<proteinExistence type="predicted"/>
<sequence>MRESERRPRTRARVVRTVLGGWRLALAIVEVVAIVANFTYVLGFSAFGVSNFFCYFTIMTAIATVPTLVAGGVFALRRPAEPRALAMLRTVVLTHLLLSGLVFGIIVSQASTRDYRIEVPWSDQLLHFLIPVLVLADWLVDRFAGPLAVALPWRTVLWAIPFPTVWLAFTLWRGQAVGWYPYFFLDPAQVSGPWEIAMYCAAVLVIIMSMTGALVWASRARCLRPA</sequence>
<dbReference type="Proteomes" id="UP000307380">
    <property type="component" value="Unassembled WGS sequence"/>
</dbReference>
<feature type="transmembrane region" description="Helical" evidence="1">
    <location>
        <begin position="88"/>
        <end position="106"/>
    </location>
</feature>
<dbReference type="AlphaFoldDB" id="A0A4S4FXR5"/>
<keyword evidence="3" id="KW-1185">Reference proteome</keyword>
<feature type="transmembrane region" description="Helical" evidence="1">
    <location>
        <begin position="156"/>
        <end position="176"/>
    </location>
</feature>
<feature type="transmembrane region" description="Helical" evidence="1">
    <location>
        <begin position="21"/>
        <end position="43"/>
    </location>
</feature>
<dbReference type="EMBL" id="SSSN01000005">
    <property type="protein sequence ID" value="THG34496.1"/>
    <property type="molecule type" value="Genomic_DNA"/>
</dbReference>
<reference evidence="2 3" key="1">
    <citation type="submission" date="2019-04" db="EMBL/GenBank/DDBJ databases">
        <authorList>
            <person name="Jiang L."/>
        </authorList>
    </citation>
    <scope>NUCLEOTIDE SEQUENCE [LARGE SCALE GENOMIC DNA]</scope>
    <source>
        <strain evidence="2 3">YIM 131861</strain>
    </source>
</reference>
<dbReference type="RefSeq" id="WP_136424294.1">
    <property type="nucleotide sequence ID" value="NZ_SSSN01000005.1"/>
</dbReference>
<organism evidence="2 3">
    <name type="scientific">Orlajensenia flava</name>
    <dbReference type="NCBI Taxonomy" id="2565934"/>
    <lineage>
        <taxon>Bacteria</taxon>
        <taxon>Bacillati</taxon>
        <taxon>Actinomycetota</taxon>
        <taxon>Actinomycetes</taxon>
        <taxon>Micrococcales</taxon>
        <taxon>Microbacteriaceae</taxon>
        <taxon>Orlajensenia</taxon>
    </lineage>
</organism>
<keyword evidence="1" id="KW-0812">Transmembrane</keyword>